<dbReference type="RefSeq" id="WP_134715864.1">
    <property type="nucleotide sequence ID" value="NZ_SDKM01000009.1"/>
</dbReference>
<proteinExistence type="predicted"/>
<gene>
    <name evidence="1" type="ORF">EKO23_07650</name>
</gene>
<organism evidence="1 2">
    <name type="scientific">Nocardioides guangzhouensis</name>
    <dbReference type="NCBI Taxonomy" id="2497878"/>
    <lineage>
        <taxon>Bacteria</taxon>
        <taxon>Bacillati</taxon>
        <taxon>Actinomycetota</taxon>
        <taxon>Actinomycetes</taxon>
        <taxon>Propionibacteriales</taxon>
        <taxon>Nocardioidaceae</taxon>
        <taxon>Nocardioides</taxon>
    </lineage>
</organism>
<accession>A0A4Q4ZFD7</accession>
<dbReference type="AlphaFoldDB" id="A0A4Q4ZFD7"/>
<evidence type="ECO:0000313" key="1">
    <source>
        <dbReference type="EMBL" id="RYP86842.1"/>
    </source>
</evidence>
<dbReference type="EMBL" id="SDKM01000009">
    <property type="protein sequence ID" value="RYP86842.1"/>
    <property type="molecule type" value="Genomic_DNA"/>
</dbReference>
<name>A0A4Q4ZFD7_9ACTN</name>
<keyword evidence="2" id="KW-1185">Reference proteome</keyword>
<sequence>MSRTEKTSPYLVKLWDGTLRRVAEHDHRFGDCDLPQTLAEHRARCNSRCRWELRYDGTHICCCQLCRAQTWVRNDLRGERNRARIRLGEALKEYRGSGDWED</sequence>
<reference evidence="1 2" key="1">
    <citation type="submission" date="2019-01" db="EMBL/GenBank/DDBJ databases">
        <title>Nocardioides guangzhouensis sp. nov., an actinobacterium isolated from soil.</title>
        <authorList>
            <person name="Fu Y."/>
            <person name="Cai Y."/>
            <person name="Lin Z."/>
            <person name="Chen P."/>
        </authorList>
    </citation>
    <scope>NUCLEOTIDE SEQUENCE [LARGE SCALE GENOMIC DNA]</scope>
    <source>
        <strain evidence="1 2">130</strain>
    </source>
</reference>
<dbReference type="Proteomes" id="UP000295198">
    <property type="component" value="Unassembled WGS sequence"/>
</dbReference>
<dbReference type="OrthoDB" id="3380505at2"/>
<comment type="caution">
    <text evidence="1">The sequence shown here is derived from an EMBL/GenBank/DDBJ whole genome shotgun (WGS) entry which is preliminary data.</text>
</comment>
<evidence type="ECO:0000313" key="2">
    <source>
        <dbReference type="Proteomes" id="UP000295198"/>
    </source>
</evidence>
<protein>
    <submittedName>
        <fullName evidence="1">Uncharacterized protein</fullName>
    </submittedName>
</protein>